<organism evidence="3 4">
    <name type="scientific">Allopusillimonas soli</name>
    <dbReference type="NCBI Taxonomy" id="659016"/>
    <lineage>
        <taxon>Bacteria</taxon>
        <taxon>Pseudomonadati</taxon>
        <taxon>Pseudomonadota</taxon>
        <taxon>Betaproteobacteria</taxon>
        <taxon>Burkholderiales</taxon>
        <taxon>Alcaligenaceae</taxon>
        <taxon>Allopusillimonas</taxon>
    </lineage>
</organism>
<evidence type="ECO:0000259" key="2">
    <source>
        <dbReference type="PROSITE" id="PS51084"/>
    </source>
</evidence>
<dbReference type="InterPro" id="IPR001310">
    <property type="entry name" value="Histidine_triad_HIT"/>
</dbReference>
<dbReference type="Pfam" id="PF01230">
    <property type="entry name" value="HIT"/>
    <property type="match status" value="1"/>
</dbReference>
<dbReference type="AlphaFoldDB" id="A0A853FBE9"/>
<dbReference type="GO" id="GO:0003824">
    <property type="term" value="F:catalytic activity"/>
    <property type="evidence" value="ECO:0007669"/>
    <property type="project" value="InterPro"/>
</dbReference>
<keyword evidence="4" id="KW-1185">Reference proteome</keyword>
<evidence type="ECO:0000256" key="1">
    <source>
        <dbReference type="PROSITE-ProRule" id="PRU00464"/>
    </source>
</evidence>
<reference evidence="3 4" key="1">
    <citation type="submission" date="2020-07" db="EMBL/GenBank/DDBJ databases">
        <title>Taxonomic revisions and descriptions of new bacterial species based on genomic comparisons in the high-G+C-content subgroup of the family Alcaligenaceae.</title>
        <authorList>
            <person name="Szabo A."/>
            <person name="Felfoldi T."/>
        </authorList>
    </citation>
    <scope>NUCLEOTIDE SEQUENCE [LARGE SCALE GENOMIC DNA]</scope>
    <source>
        <strain evidence="3 4">DSM 25264</strain>
    </source>
</reference>
<dbReference type="RefSeq" id="WP_129970025.1">
    <property type="nucleotide sequence ID" value="NZ_JACCEW010000004.1"/>
</dbReference>
<feature type="short sequence motif" description="Histidine triad motif" evidence="1">
    <location>
        <begin position="91"/>
        <end position="95"/>
    </location>
</feature>
<evidence type="ECO:0000313" key="3">
    <source>
        <dbReference type="EMBL" id="NYT38094.1"/>
    </source>
</evidence>
<proteinExistence type="predicted"/>
<dbReference type="PROSITE" id="PS51084">
    <property type="entry name" value="HIT_2"/>
    <property type="match status" value="1"/>
</dbReference>
<dbReference type="Gene3D" id="3.30.428.10">
    <property type="entry name" value="HIT-like"/>
    <property type="match status" value="1"/>
</dbReference>
<dbReference type="OrthoDB" id="9799145at2"/>
<feature type="domain" description="HIT" evidence="2">
    <location>
        <begin position="4"/>
        <end position="106"/>
    </location>
</feature>
<sequence length="151" mass="17348">MSQNDCPLCRRDAAEDVIWHNDRVRIILVAHDLHPGYTRVIWADHVAEMTQLQASARNEIMNAVWLVEAMQRKVLRPHKVNLAEFGNMVPHVHWHVIPRWEADPLFPEAIWASAPGRAPQAIQAWHEEKSRIDALLPVYREALHGALAAIR</sequence>
<accession>A0A853FBE9</accession>
<name>A0A853FBE9_9BURK</name>
<comment type="caution">
    <text evidence="3">The sequence shown here is derived from an EMBL/GenBank/DDBJ whole genome shotgun (WGS) entry which is preliminary data.</text>
</comment>
<gene>
    <name evidence="3" type="ORF">H0A68_14495</name>
</gene>
<protein>
    <submittedName>
        <fullName evidence="3">HIT family protein</fullName>
    </submittedName>
</protein>
<dbReference type="PANTHER" id="PTHR46648:SF1">
    <property type="entry name" value="ADENOSINE 5'-MONOPHOSPHORAMIDASE HNT1"/>
    <property type="match status" value="1"/>
</dbReference>
<dbReference type="SUPFAM" id="SSF54197">
    <property type="entry name" value="HIT-like"/>
    <property type="match status" value="1"/>
</dbReference>
<evidence type="ECO:0000313" key="4">
    <source>
        <dbReference type="Proteomes" id="UP000580517"/>
    </source>
</evidence>
<dbReference type="GO" id="GO:0009117">
    <property type="term" value="P:nucleotide metabolic process"/>
    <property type="evidence" value="ECO:0007669"/>
    <property type="project" value="TreeGrafter"/>
</dbReference>
<dbReference type="InterPro" id="IPR011146">
    <property type="entry name" value="HIT-like"/>
</dbReference>
<dbReference type="PANTHER" id="PTHR46648">
    <property type="entry name" value="HIT FAMILY PROTEIN 1"/>
    <property type="match status" value="1"/>
</dbReference>
<dbReference type="InterPro" id="IPR036265">
    <property type="entry name" value="HIT-like_sf"/>
</dbReference>
<dbReference type="EMBL" id="JACCEW010000004">
    <property type="protein sequence ID" value="NYT38094.1"/>
    <property type="molecule type" value="Genomic_DNA"/>
</dbReference>
<dbReference type="Proteomes" id="UP000580517">
    <property type="component" value="Unassembled WGS sequence"/>
</dbReference>